<dbReference type="KEGG" id="mbur:EQU24_10545"/>
<keyword evidence="2 4" id="KW-0807">Transducer</keyword>
<evidence type="ECO:0000259" key="6">
    <source>
        <dbReference type="PROSITE" id="PS50111"/>
    </source>
</evidence>
<reference evidence="8" key="1">
    <citation type="journal article" date="2019" name="J. Bacteriol.">
        <title>A Mutagenic Screen Identifies a TonB-Dependent Receptor Required for the Lanthanide Metal Switch in the Type I Methanotroph 'Methylotuvimicrobium buryatense' 5GB1C.</title>
        <authorList>
            <person name="Groom J.D."/>
            <person name="Ford S.M."/>
            <person name="Pesesky M.W."/>
            <person name="Lidstrom M.E."/>
        </authorList>
    </citation>
    <scope>NUCLEOTIDE SEQUENCE [LARGE SCALE GENOMIC DNA]</scope>
    <source>
        <strain evidence="8">5GB1C</strain>
    </source>
</reference>
<dbReference type="InterPro" id="IPR004089">
    <property type="entry name" value="MCPsignal_dom"/>
</dbReference>
<keyword evidence="5" id="KW-1133">Transmembrane helix</keyword>
<dbReference type="Proteomes" id="UP000305881">
    <property type="component" value="Chromosome"/>
</dbReference>
<gene>
    <name evidence="7" type="ORF">EQU24_10545</name>
</gene>
<keyword evidence="5" id="KW-0472">Membrane</keyword>
<feature type="domain" description="Methyl-accepting transducer" evidence="6">
    <location>
        <begin position="110"/>
        <end position="265"/>
    </location>
</feature>
<dbReference type="OrthoDB" id="3288815at2"/>
<sequence length="403" mass="44548">MQNETFMGRIFHHAWPTAFTGLLGCVFILFFDRGEVVDPVLALTVVSLYLSHVSANKACASIEHAVQAERAQQESKRKALEAETVKGLDKLCENVLPVWSRQIDLARRHTEESISGLAKRFSELVERIESTVSTSVETTGQGETSGILQVLKESETTLGDIIDSFKSALNLREALFSQITELTKFTVELKAMAASIRDIAGQTNLLALNASIEASRAGEHGRGFAVVADEVRKLSMLSGDAGRHITEKVELVNAAIKSVFDASEHYSIEDAVIIRNAENAMQHVLEGFQGVVSSLSDTCIVLQKEGCQIKDEISNVLIDLQFQDRVGQMLDHVCTDLNKLEGYLLERDSHPNGYAQTEIDADSWLNELSCAYTMHEQRVMHHVKSGYGSKQTVTTKPTEITFF</sequence>
<dbReference type="SMART" id="SM00283">
    <property type="entry name" value="MA"/>
    <property type="match status" value="1"/>
</dbReference>
<name>A0A4P9UMU7_METBY</name>
<evidence type="ECO:0000256" key="1">
    <source>
        <dbReference type="ARBA" id="ARBA00004370"/>
    </source>
</evidence>
<evidence type="ECO:0000256" key="4">
    <source>
        <dbReference type="PROSITE-ProRule" id="PRU00284"/>
    </source>
</evidence>
<comment type="similarity">
    <text evidence="3">Belongs to the methyl-accepting chemotaxis (MCP) protein family.</text>
</comment>
<feature type="transmembrane region" description="Helical" evidence="5">
    <location>
        <begin position="12"/>
        <end position="31"/>
    </location>
</feature>
<dbReference type="Gene3D" id="1.10.287.950">
    <property type="entry name" value="Methyl-accepting chemotaxis protein"/>
    <property type="match status" value="1"/>
</dbReference>
<dbReference type="AlphaFoldDB" id="A0A4P9UMU7"/>
<keyword evidence="8" id="KW-1185">Reference proteome</keyword>
<dbReference type="GO" id="GO:0007165">
    <property type="term" value="P:signal transduction"/>
    <property type="evidence" value="ECO:0007669"/>
    <property type="project" value="UniProtKB-KW"/>
</dbReference>
<evidence type="ECO:0000256" key="3">
    <source>
        <dbReference type="ARBA" id="ARBA00029447"/>
    </source>
</evidence>
<evidence type="ECO:0000256" key="5">
    <source>
        <dbReference type="SAM" id="Phobius"/>
    </source>
</evidence>
<evidence type="ECO:0000313" key="7">
    <source>
        <dbReference type="EMBL" id="QCW82624.1"/>
    </source>
</evidence>
<dbReference type="SUPFAM" id="SSF58104">
    <property type="entry name" value="Methyl-accepting chemotaxis protein (MCP) signaling domain"/>
    <property type="match status" value="1"/>
</dbReference>
<dbReference type="PROSITE" id="PS50111">
    <property type="entry name" value="CHEMOTAXIS_TRANSDUC_2"/>
    <property type="match status" value="1"/>
</dbReference>
<protein>
    <submittedName>
        <fullName evidence="7">Methyl-accepting chemotaxis protein</fullName>
    </submittedName>
</protein>
<evidence type="ECO:0000313" key="8">
    <source>
        <dbReference type="Proteomes" id="UP000305881"/>
    </source>
</evidence>
<keyword evidence="5" id="KW-0812">Transmembrane</keyword>
<accession>A0A4P9UMU7</accession>
<dbReference type="GO" id="GO:0004888">
    <property type="term" value="F:transmembrane signaling receptor activity"/>
    <property type="evidence" value="ECO:0007669"/>
    <property type="project" value="InterPro"/>
</dbReference>
<dbReference type="GO" id="GO:0006935">
    <property type="term" value="P:chemotaxis"/>
    <property type="evidence" value="ECO:0007669"/>
    <property type="project" value="InterPro"/>
</dbReference>
<dbReference type="STRING" id="675511.GCA_000341735_00930"/>
<dbReference type="PRINTS" id="PR00260">
    <property type="entry name" value="CHEMTRNSDUCR"/>
</dbReference>
<dbReference type="GO" id="GO:0016020">
    <property type="term" value="C:membrane"/>
    <property type="evidence" value="ECO:0007669"/>
    <property type="project" value="UniProtKB-SubCell"/>
</dbReference>
<dbReference type="InterPro" id="IPR004090">
    <property type="entry name" value="Chemotax_Me-accpt_rcpt"/>
</dbReference>
<dbReference type="EMBL" id="CP035467">
    <property type="protein sequence ID" value="QCW82624.1"/>
    <property type="molecule type" value="Genomic_DNA"/>
</dbReference>
<evidence type="ECO:0000256" key="2">
    <source>
        <dbReference type="ARBA" id="ARBA00023224"/>
    </source>
</evidence>
<proteinExistence type="inferred from homology"/>
<dbReference type="PANTHER" id="PTHR32089:SF114">
    <property type="entry name" value="METHYL-ACCEPTING CHEMOTAXIS PROTEIN MCPB"/>
    <property type="match status" value="1"/>
</dbReference>
<dbReference type="PANTHER" id="PTHR32089">
    <property type="entry name" value="METHYL-ACCEPTING CHEMOTAXIS PROTEIN MCPB"/>
    <property type="match status" value="1"/>
</dbReference>
<comment type="subcellular location">
    <subcellularLocation>
        <location evidence="1">Membrane</location>
    </subcellularLocation>
</comment>
<dbReference type="Pfam" id="PF00015">
    <property type="entry name" value="MCPsignal"/>
    <property type="match status" value="1"/>
</dbReference>
<organism evidence="7 8">
    <name type="scientific">Methylotuvimicrobium buryatense</name>
    <name type="common">Methylomicrobium buryatense</name>
    <dbReference type="NCBI Taxonomy" id="95641"/>
    <lineage>
        <taxon>Bacteria</taxon>
        <taxon>Pseudomonadati</taxon>
        <taxon>Pseudomonadota</taxon>
        <taxon>Gammaproteobacteria</taxon>
        <taxon>Methylococcales</taxon>
        <taxon>Methylococcaceae</taxon>
        <taxon>Methylotuvimicrobium</taxon>
    </lineage>
</organism>